<proteinExistence type="predicted"/>
<organism evidence="1">
    <name type="scientific">Anguilla anguilla</name>
    <name type="common">European freshwater eel</name>
    <name type="synonym">Muraena anguilla</name>
    <dbReference type="NCBI Taxonomy" id="7936"/>
    <lineage>
        <taxon>Eukaryota</taxon>
        <taxon>Metazoa</taxon>
        <taxon>Chordata</taxon>
        <taxon>Craniata</taxon>
        <taxon>Vertebrata</taxon>
        <taxon>Euteleostomi</taxon>
        <taxon>Actinopterygii</taxon>
        <taxon>Neopterygii</taxon>
        <taxon>Teleostei</taxon>
        <taxon>Anguilliformes</taxon>
        <taxon>Anguillidae</taxon>
        <taxon>Anguilla</taxon>
    </lineage>
</organism>
<dbReference type="EMBL" id="GBXM01071254">
    <property type="protein sequence ID" value="JAH37323.1"/>
    <property type="molecule type" value="Transcribed_RNA"/>
</dbReference>
<reference evidence="1" key="2">
    <citation type="journal article" date="2015" name="Fish Shellfish Immunol.">
        <title>Early steps in the European eel (Anguilla anguilla)-Vibrio vulnificus interaction in the gills: Role of the RtxA13 toxin.</title>
        <authorList>
            <person name="Callol A."/>
            <person name="Pajuelo D."/>
            <person name="Ebbesson L."/>
            <person name="Teles M."/>
            <person name="MacKenzie S."/>
            <person name="Amaro C."/>
        </authorList>
    </citation>
    <scope>NUCLEOTIDE SEQUENCE</scope>
</reference>
<sequence>MCINIALVVRGLNENIKKRVSISFLDKIHYNSSLSL</sequence>
<protein>
    <submittedName>
        <fullName evidence="1">Uncharacterized protein</fullName>
    </submittedName>
</protein>
<accession>A0A0E9S9Z7</accession>
<reference evidence="1" key="1">
    <citation type="submission" date="2014-11" db="EMBL/GenBank/DDBJ databases">
        <authorList>
            <person name="Amaro Gonzalez C."/>
        </authorList>
    </citation>
    <scope>NUCLEOTIDE SEQUENCE</scope>
</reference>
<name>A0A0E9S9Z7_ANGAN</name>
<dbReference type="AlphaFoldDB" id="A0A0E9S9Z7"/>
<evidence type="ECO:0000313" key="1">
    <source>
        <dbReference type="EMBL" id="JAH37323.1"/>
    </source>
</evidence>